<evidence type="ECO:0000256" key="1">
    <source>
        <dbReference type="HAMAP-Rule" id="MF_00386"/>
    </source>
</evidence>
<dbReference type="InterPro" id="IPR002696">
    <property type="entry name" value="Membr_insert_effic_factor_YidD"/>
</dbReference>
<dbReference type="EMBL" id="QFYQ01000001">
    <property type="protein sequence ID" value="RAK53055.1"/>
    <property type="molecule type" value="Genomic_DNA"/>
</dbReference>
<keyword evidence="1" id="KW-0472">Membrane</keyword>
<comment type="subcellular location">
    <subcellularLocation>
        <location evidence="1">Cell membrane</location>
        <topology evidence="1">Peripheral membrane protein</topology>
        <orientation evidence="1">Cytoplasmic side</orientation>
    </subcellularLocation>
</comment>
<feature type="region of interest" description="Disordered" evidence="2">
    <location>
        <begin position="69"/>
        <end position="90"/>
    </location>
</feature>
<dbReference type="HAMAP" id="MF_00386">
    <property type="entry name" value="UPF0161_YidD"/>
    <property type="match status" value="1"/>
</dbReference>
<dbReference type="NCBIfam" id="TIGR00278">
    <property type="entry name" value="membrane protein insertion efficiency factor YidD"/>
    <property type="match status" value="1"/>
</dbReference>
<evidence type="ECO:0000313" key="3">
    <source>
        <dbReference type="EMBL" id="RAK53055.1"/>
    </source>
</evidence>
<dbReference type="RefSeq" id="WP_111526808.1">
    <property type="nucleotide sequence ID" value="NZ_JBHRSG010000001.1"/>
</dbReference>
<dbReference type="PANTHER" id="PTHR33383">
    <property type="entry name" value="MEMBRANE PROTEIN INSERTION EFFICIENCY FACTOR-RELATED"/>
    <property type="match status" value="1"/>
</dbReference>
<reference evidence="4" key="1">
    <citation type="submission" date="2018-05" db="EMBL/GenBank/DDBJ databases">
        <authorList>
            <person name="Li X."/>
        </authorList>
    </citation>
    <scope>NUCLEOTIDE SEQUENCE [LARGE SCALE GENOMIC DNA]</scope>
    <source>
        <strain evidence="4">LX32</strain>
    </source>
</reference>
<evidence type="ECO:0000313" key="4">
    <source>
        <dbReference type="Proteomes" id="UP000249254"/>
    </source>
</evidence>
<keyword evidence="1" id="KW-1003">Cell membrane</keyword>
<dbReference type="GO" id="GO:0005886">
    <property type="term" value="C:plasma membrane"/>
    <property type="evidence" value="ECO:0007669"/>
    <property type="project" value="UniProtKB-SubCell"/>
</dbReference>
<dbReference type="PANTHER" id="PTHR33383:SF1">
    <property type="entry name" value="MEMBRANE PROTEIN INSERTION EFFICIENCY FACTOR-RELATED"/>
    <property type="match status" value="1"/>
</dbReference>
<dbReference type="OrthoDB" id="9801753at2"/>
<protein>
    <recommendedName>
        <fullName evidence="1">Putative membrane protein insertion efficiency factor</fullName>
    </recommendedName>
</protein>
<comment type="caution">
    <text evidence="3">The sequence shown here is derived from an EMBL/GenBank/DDBJ whole genome shotgun (WGS) entry which is preliminary data.</text>
</comment>
<proteinExistence type="inferred from homology"/>
<accession>A0A328AEU6</accession>
<dbReference type="Proteomes" id="UP000249254">
    <property type="component" value="Unassembled WGS sequence"/>
</dbReference>
<dbReference type="SMART" id="SM01234">
    <property type="entry name" value="Haemolytic"/>
    <property type="match status" value="1"/>
</dbReference>
<name>A0A328AEU6_9CAUL</name>
<dbReference type="Pfam" id="PF01809">
    <property type="entry name" value="YidD"/>
    <property type="match status" value="1"/>
</dbReference>
<keyword evidence="4" id="KW-1185">Reference proteome</keyword>
<comment type="function">
    <text evidence="1">Could be involved in insertion of integral membrane proteins into the membrane.</text>
</comment>
<gene>
    <name evidence="3" type="ORF">DJ017_00160</name>
</gene>
<evidence type="ECO:0000256" key="2">
    <source>
        <dbReference type="SAM" id="MobiDB-lite"/>
    </source>
</evidence>
<dbReference type="AlphaFoldDB" id="A0A328AEU6"/>
<organism evidence="3 4">
    <name type="scientific">Phenylobacterium soli</name>
    <dbReference type="NCBI Taxonomy" id="2170551"/>
    <lineage>
        <taxon>Bacteria</taxon>
        <taxon>Pseudomonadati</taxon>
        <taxon>Pseudomonadota</taxon>
        <taxon>Alphaproteobacteria</taxon>
        <taxon>Caulobacterales</taxon>
        <taxon>Caulobacteraceae</taxon>
        <taxon>Phenylobacterium</taxon>
    </lineage>
</organism>
<sequence length="90" mass="10024">MTFYESCVRGALRAYKLTLSPLIGRQCRFLPTCSEYAADALIGHGPWRGSWLAARRLCRCHPWGGSGYDPPPPPRRGAKDGPARTWTCET</sequence>
<comment type="similarity">
    <text evidence="1">Belongs to the UPF0161 family.</text>
</comment>